<organism evidence="2 3">
    <name type="scientific">Brenthis ino</name>
    <name type="common">lesser marbled fritillary</name>
    <dbReference type="NCBI Taxonomy" id="405034"/>
    <lineage>
        <taxon>Eukaryota</taxon>
        <taxon>Metazoa</taxon>
        <taxon>Ecdysozoa</taxon>
        <taxon>Arthropoda</taxon>
        <taxon>Hexapoda</taxon>
        <taxon>Insecta</taxon>
        <taxon>Pterygota</taxon>
        <taxon>Neoptera</taxon>
        <taxon>Endopterygota</taxon>
        <taxon>Lepidoptera</taxon>
        <taxon>Glossata</taxon>
        <taxon>Ditrysia</taxon>
        <taxon>Papilionoidea</taxon>
        <taxon>Nymphalidae</taxon>
        <taxon>Heliconiinae</taxon>
        <taxon>Argynnini</taxon>
        <taxon>Brenthis</taxon>
    </lineage>
</organism>
<dbReference type="AlphaFoldDB" id="A0A8J9VP49"/>
<dbReference type="Proteomes" id="UP000838878">
    <property type="component" value="Chromosome 6"/>
</dbReference>
<sequence length="173" mass="20245">MLAFSAERYSIPEHSEEAWILDSGASMHMTFRLSRDVNFVECSSPEERQNFTEITFEQKEKEQSILPQKEVQGQYNVPQESSSDEDSMMSIENSDDSYHPPRSNYLEQEEQRNITLRPRQKNKVEPDQLSKFQLDTTKHLKQTPYENKTTHLPHPEHPHLSLRAVSRAPLTRC</sequence>
<feature type="non-terminal residue" evidence="2">
    <location>
        <position position="173"/>
    </location>
</feature>
<feature type="region of interest" description="Disordered" evidence="1">
    <location>
        <begin position="62"/>
        <end position="160"/>
    </location>
</feature>
<gene>
    <name evidence="2" type="ORF">BINO364_LOCUS11779</name>
</gene>
<reference evidence="2" key="1">
    <citation type="submission" date="2021-12" db="EMBL/GenBank/DDBJ databases">
        <authorList>
            <person name="Martin H S."/>
        </authorList>
    </citation>
    <scope>NUCLEOTIDE SEQUENCE</scope>
</reference>
<proteinExistence type="predicted"/>
<accession>A0A8J9VP49</accession>
<name>A0A8J9VP49_9NEOP</name>
<evidence type="ECO:0000256" key="1">
    <source>
        <dbReference type="SAM" id="MobiDB-lite"/>
    </source>
</evidence>
<dbReference type="EMBL" id="OV170226">
    <property type="protein sequence ID" value="CAH0726308.1"/>
    <property type="molecule type" value="Genomic_DNA"/>
</dbReference>
<keyword evidence="3" id="KW-1185">Reference proteome</keyword>
<dbReference type="OrthoDB" id="413361at2759"/>
<protein>
    <submittedName>
        <fullName evidence="2">Uncharacterized protein</fullName>
    </submittedName>
</protein>
<evidence type="ECO:0000313" key="3">
    <source>
        <dbReference type="Proteomes" id="UP000838878"/>
    </source>
</evidence>
<evidence type="ECO:0000313" key="2">
    <source>
        <dbReference type="EMBL" id="CAH0726308.1"/>
    </source>
</evidence>